<evidence type="ECO:0000259" key="1">
    <source>
        <dbReference type="Pfam" id="PF07883"/>
    </source>
</evidence>
<sequence>VYNTFASPGIPIESYRALLHPGCRHYTELNGIGAIKSITVHSGTFTITIGDENQYSLEPGDSVSFSTDVHQIFENKTGKICEISVVIYYSIPNIQL</sequence>
<evidence type="ECO:0000313" key="3">
    <source>
        <dbReference type="Proteomes" id="UP001330749"/>
    </source>
</evidence>
<dbReference type="InterPro" id="IPR013096">
    <property type="entry name" value="Cupin_2"/>
</dbReference>
<dbReference type="CDD" id="cd02209">
    <property type="entry name" value="cupin_XRE_C"/>
    <property type="match status" value="1"/>
</dbReference>
<dbReference type="Gene3D" id="2.60.120.10">
    <property type="entry name" value="Jelly Rolls"/>
    <property type="match status" value="1"/>
</dbReference>
<dbReference type="InterPro" id="IPR014710">
    <property type="entry name" value="RmlC-like_jellyroll"/>
</dbReference>
<name>A0ABU6NG74_9BACI</name>
<evidence type="ECO:0000313" key="2">
    <source>
        <dbReference type="EMBL" id="MED3563735.1"/>
    </source>
</evidence>
<dbReference type="RefSeq" id="WP_327968803.1">
    <property type="nucleotide sequence ID" value="NZ_JARMQG010000213.1"/>
</dbReference>
<feature type="non-terminal residue" evidence="2">
    <location>
        <position position="1"/>
    </location>
</feature>
<dbReference type="Pfam" id="PF07883">
    <property type="entry name" value="Cupin_2"/>
    <property type="match status" value="1"/>
</dbReference>
<reference evidence="2 3" key="1">
    <citation type="submission" date="2023-03" db="EMBL/GenBank/DDBJ databases">
        <title>Bacillus Genome Sequencing.</title>
        <authorList>
            <person name="Dunlap C."/>
        </authorList>
    </citation>
    <scope>NUCLEOTIDE SEQUENCE [LARGE SCALE GENOMIC DNA]</scope>
    <source>
        <strain evidence="2 3">B-14544</strain>
    </source>
</reference>
<proteinExistence type="predicted"/>
<dbReference type="SUPFAM" id="SSF51182">
    <property type="entry name" value="RmlC-like cupins"/>
    <property type="match status" value="1"/>
</dbReference>
<keyword evidence="3" id="KW-1185">Reference proteome</keyword>
<dbReference type="Proteomes" id="UP001330749">
    <property type="component" value="Unassembled WGS sequence"/>
</dbReference>
<protein>
    <submittedName>
        <fullName evidence="2">Cupin domain-containing protein</fullName>
    </submittedName>
</protein>
<accession>A0ABU6NG74</accession>
<dbReference type="EMBL" id="JARMQG010000213">
    <property type="protein sequence ID" value="MED3563735.1"/>
    <property type="molecule type" value="Genomic_DNA"/>
</dbReference>
<comment type="caution">
    <text evidence="2">The sequence shown here is derived from an EMBL/GenBank/DDBJ whole genome shotgun (WGS) entry which is preliminary data.</text>
</comment>
<feature type="domain" description="Cupin type-2" evidence="1">
    <location>
        <begin position="38"/>
        <end position="86"/>
    </location>
</feature>
<gene>
    <name evidence="2" type="ORF">P4447_15020</name>
</gene>
<organism evidence="2 3">
    <name type="scientific">Bacillus xiapuensis</name>
    <dbReference type="NCBI Taxonomy" id="2014075"/>
    <lineage>
        <taxon>Bacteria</taxon>
        <taxon>Bacillati</taxon>
        <taxon>Bacillota</taxon>
        <taxon>Bacilli</taxon>
        <taxon>Bacillales</taxon>
        <taxon>Bacillaceae</taxon>
        <taxon>Bacillus</taxon>
    </lineage>
</organism>
<dbReference type="InterPro" id="IPR011051">
    <property type="entry name" value="RmlC_Cupin_sf"/>
</dbReference>